<feature type="chain" id="PRO_5040788209" evidence="1">
    <location>
        <begin position="18"/>
        <end position="220"/>
    </location>
</feature>
<proteinExistence type="predicted"/>
<sequence>MRVQSLALLAGAALAAADSTVTIFLPGFDAQSLEGKILGSKSAMTTYVLNCPTGEDPNDCGLPGNGYTVTAGSSSVIYGFGYDNQTISQTCNFQGTTHANCEWTEWQDGATSVSSTDFDMASIPYGGSMAVHITATQTGGVAASTGASASASTAASTTAPAGTGMSTSSTTIAIGTASETKTASATASHTKSSNAAMPKITGNARLFAGGAAAALVLAVV</sequence>
<comment type="caution">
    <text evidence="2">The sequence shown here is derived from an EMBL/GenBank/DDBJ whole genome shotgun (WGS) entry which is preliminary data.</text>
</comment>
<dbReference type="Proteomes" id="UP001150904">
    <property type="component" value="Unassembled WGS sequence"/>
</dbReference>
<dbReference type="PANTHER" id="PTHR40640:SF1">
    <property type="entry name" value="ANCHORED GLYCOPROTEIN, PUTATIVE (AFU_ORTHOLOGUE AFUA_8G04860)-RELATED"/>
    <property type="match status" value="1"/>
</dbReference>
<organism evidence="2 3">
    <name type="scientific">Penicillium cinerascens</name>
    <dbReference type="NCBI Taxonomy" id="70096"/>
    <lineage>
        <taxon>Eukaryota</taxon>
        <taxon>Fungi</taxon>
        <taxon>Dikarya</taxon>
        <taxon>Ascomycota</taxon>
        <taxon>Pezizomycotina</taxon>
        <taxon>Eurotiomycetes</taxon>
        <taxon>Eurotiomycetidae</taxon>
        <taxon>Eurotiales</taxon>
        <taxon>Aspergillaceae</taxon>
        <taxon>Penicillium</taxon>
    </lineage>
</organism>
<name>A0A9W9TBG7_9EURO</name>
<dbReference type="AlphaFoldDB" id="A0A9W9TBG7"/>
<evidence type="ECO:0000256" key="1">
    <source>
        <dbReference type="SAM" id="SignalP"/>
    </source>
</evidence>
<dbReference type="PANTHER" id="PTHR40640">
    <property type="entry name" value="ANCHORED GLYCOPROTEIN, PUTATIVE (AFU_ORTHOLOGUE AFUA_8G04860)-RELATED"/>
    <property type="match status" value="1"/>
</dbReference>
<protein>
    <submittedName>
        <fullName evidence="2">Uncharacterized protein</fullName>
    </submittedName>
</protein>
<dbReference type="EMBL" id="JAPQKR010000005">
    <property type="protein sequence ID" value="KAJ5216426.1"/>
    <property type="molecule type" value="Genomic_DNA"/>
</dbReference>
<keyword evidence="1" id="KW-0732">Signal</keyword>
<accession>A0A9W9TBG7</accession>
<reference evidence="2" key="2">
    <citation type="journal article" date="2023" name="IMA Fungus">
        <title>Comparative genomic study of the Penicillium genus elucidates a diverse pangenome and 15 lateral gene transfer events.</title>
        <authorList>
            <person name="Petersen C."/>
            <person name="Sorensen T."/>
            <person name="Nielsen M.R."/>
            <person name="Sondergaard T.E."/>
            <person name="Sorensen J.L."/>
            <person name="Fitzpatrick D.A."/>
            <person name="Frisvad J.C."/>
            <person name="Nielsen K.L."/>
        </authorList>
    </citation>
    <scope>NUCLEOTIDE SEQUENCE</scope>
    <source>
        <strain evidence="2">IBT 15544</strain>
    </source>
</reference>
<dbReference type="OrthoDB" id="4991875at2759"/>
<evidence type="ECO:0000313" key="3">
    <source>
        <dbReference type="Proteomes" id="UP001150904"/>
    </source>
</evidence>
<evidence type="ECO:0000313" key="2">
    <source>
        <dbReference type="EMBL" id="KAJ5216426.1"/>
    </source>
</evidence>
<keyword evidence="3" id="KW-1185">Reference proteome</keyword>
<dbReference type="GeneID" id="83177196"/>
<gene>
    <name evidence="2" type="ORF">N7498_002833</name>
</gene>
<dbReference type="RefSeq" id="XP_058312239.1">
    <property type="nucleotide sequence ID" value="XM_058449895.1"/>
</dbReference>
<feature type="signal peptide" evidence="1">
    <location>
        <begin position="1"/>
        <end position="17"/>
    </location>
</feature>
<reference evidence="2" key="1">
    <citation type="submission" date="2022-12" db="EMBL/GenBank/DDBJ databases">
        <authorList>
            <person name="Petersen C."/>
        </authorList>
    </citation>
    <scope>NUCLEOTIDE SEQUENCE</scope>
    <source>
        <strain evidence="2">IBT 15544</strain>
    </source>
</reference>